<dbReference type="PANTHER" id="PTHR43252:SF7">
    <property type="entry name" value="TRANSCRIPTIONAL REGULATOR YQJI"/>
    <property type="match status" value="1"/>
</dbReference>
<dbReference type="InterPro" id="IPR005149">
    <property type="entry name" value="Tscrpt_reg_PadR_N"/>
</dbReference>
<gene>
    <name evidence="2" type="ORF">ARC20_08625</name>
</gene>
<keyword evidence="3" id="KW-1185">Reference proteome</keyword>
<proteinExistence type="predicted"/>
<dbReference type="Proteomes" id="UP000051802">
    <property type="component" value="Unassembled WGS sequence"/>
</dbReference>
<reference evidence="2 3" key="1">
    <citation type="submission" date="2015-10" db="EMBL/GenBank/DDBJ databases">
        <title>Genome sequencing and analysis of members of genus Stenotrophomonas.</title>
        <authorList>
            <person name="Patil P.P."/>
            <person name="Midha S."/>
            <person name="Patil P.B."/>
        </authorList>
    </citation>
    <scope>NUCLEOTIDE SEQUENCE [LARGE SCALE GENOMIC DNA]</scope>
    <source>
        <strain evidence="2 3">JCM 16536</strain>
    </source>
</reference>
<evidence type="ECO:0000313" key="2">
    <source>
        <dbReference type="EMBL" id="KRG44225.1"/>
    </source>
</evidence>
<name>A0A0R0ASS7_9GAMM</name>
<dbReference type="Gene3D" id="1.10.10.10">
    <property type="entry name" value="Winged helix-like DNA-binding domain superfamily/Winged helix DNA-binding domain"/>
    <property type="match status" value="1"/>
</dbReference>
<comment type="caution">
    <text evidence="2">The sequence shown here is derived from an EMBL/GenBank/DDBJ whole genome shotgun (WGS) entry which is preliminary data.</text>
</comment>
<evidence type="ECO:0000313" key="3">
    <source>
        <dbReference type="Proteomes" id="UP000051802"/>
    </source>
</evidence>
<feature type="domain" description="Transcription regulator PadR N-terminal" evidence="1">
    <location>
        <begin position="24"/>
        <end position="93"/>
    </location>
</feature>
<protein>
    <submittedName>
        <fullName evidence="2">PadR family transcriptional regulator</fullName>
    </submittedName>
</protein>
<dbReference type="EMBL" id="LLXU01000069">
    <property type="protein sequence ID" value="KRG44225.1"/>
    <property type="molecule type" value="Genomic_DNA"/>
</dbReference>
<accession>A0A0R0ASS7</accession>
<dbReference type="PANTHER" id="PTHR43252">
    <property type="entry name" value="TRANSCRIPTIONAL REGULATOR YQJI"/>
    <property type="match status" value="1"/>
</dbReference>
<sequence>MRDGRGRGRGGARALGHGDLRHLMLHLIAEQPRHGYELIRLIEELFHGAYTPSAGAIYPTLSQLEDMGLIAATAEEGRKRYAITEEGRAHMQEAHEAIEAARLRTHRSAREFAKAQIPQPVREAFGRIKHAVLGRHGQWSEEEIARVAALLNQAADGMEEGQ</sequence>
<evidence type="ECO:0000259" key="1">
    <source>
        <dbReference type="Pfam" id="PF03551"/>
    </source>
</evidence>
<dbReference type="InterPro" id="IPR036388">
    <property type="entry name" value="WH-like_DNA-bd_sf"/>
</dbReference>
<organism evidence="2 3">
    <name type="scientific">Stenotrophomonas panacihumi</name>
    <dbReference type="NCBI Taxonomy" id="676599"/>
    <lineage>
        <taxon>Bacteria</taxon>
        <taxon>Pseudomonadati</taxon>
        <taxon>Pseudomonadota</taxon>
        <taxon>Gammaproteobacteria</taxon>
        <taxon>Lysobacterales</taxon>
        <taxon>Lysobacteraceae</taxon>
        <taxon>Stenotrophomonas</taxon>
    </lineage>
</organism>
<dbReference type="SUPFAM" id="SSF46785">
    <property type="entry name" value="Winged helix' DNA-binding domain"/>
    <property type="match status" value="1"/>
</dbReference>
<dbReference type="AlphaFoldDB" id="A0A0R0ASS7"/>
<dbReference type="InterPro" id="IPR036390">
    <property type="entry name" value="WH_DNA-bd_sf"/>
</dbReference>
<dbReference type="Pfam" id="PF03551">
    <property type="entry name" value="PadR"/>
    <property type="match status" value="1"/>
</dbReference>